<evidence type="ECO:0000256" key="1">
    <source>
        <dbReference type="SAM" id="Coils"/>
    </source>
</evidence>
<dbReference type="GeneID" id="104211686"/>
<sequence>MKTPDVWATHEGTNIFRECLLGVEDGANPDASFSFDKAQRLLKQAITLHRHAFSKSRAELTRCEAEIKKLVEERDNLKLLYVQKEEEIRGLRSDFTKAQSEQIELIEQAQLKGELVEHLREVLKVKEAETLGWKQHMDRLASEKDMLRSQLTLIERQLQNVKGESLAHSRKIEELEAKSVAELAKAKFEVEAFVASYRADTEAANIWA</sequence>
<name>A0A1U7VB83_NICSY</name>
<reference evidence="3" key="2">
    <citation type="submission" date="2025-08" db="UniProtKB">
        <authorList>
            <consortium name="RefSeq"/>
        </authorList>
    </citation>
    <scope>IDENTIFICATION</scope>
    <source>
        <tissue evidence="3">Leaf</tissue>
    </source>
</reference>
<dbReference type="RefSeq" id="XP_009759085.1">
    <property type="nucleotide sequence ID" value="XM_009760783.1"/>
</dbReference>
<dbReference type="Proteomes" id="UP000189701">
    <property type="component" value="Unplaced"/>
</dbReference>
<accession>A0A1U7VB83</accession>
<protein>
    <submittedName>
        <fullName evidence="3">Uncharacterized protein LOC104211686</fullName>
    </submittedName>
</protein>
<keyword evidence="2" id="KW-1185">Reference proteome</keyword>
<gene>
    <name evidence="3" type="primary">LOC104211686</name>
</gene>
<evidence type="ECO:0000313" key="3">
    <source>
        <dbReference type="RefSeq" id="XP_009759085.1"/>
    </source>
</evidence>
<feature type="coiled-coil region" evidence="1">
    <location>
        <begin position="137"/>
        <end position="178"/>
    </location>
</feature>
<dbReference type="KEGG" id="nsy:104211686"/>
<reference evidence="2" key="1">
    <citation type="journal article" date="2013" name="Genome Biol.">
        <title>Reference genomes and transcriptomes of Nicotiana sylvestris and Nicotiana tomentosiformis.</title>
        <authorList>
            <person name="Sierro N."/>
            <person name="Battey J.N."/>
            <person name="Ouadi S."/>
            <person name="Bovet L."/>
            <person name="Goepfert S."/>
            <person name="Bakaher N."/>
            <person name="Peitsch M.C."/>
            <person name="Ivanov N.V."/>
        </authorList>
    </citation>
    <scope>NUCLEOTIDE SEQUENCE [LARGE SCALE GENOMIC DNA]</scope>
</reference>
<keyword evidence="1" id="KW-0175">Coiled coil</keyword>
<organism evidence="2 3">
    <name type="scientific">Nicotiana sylvestris</name>
    <name type="common">Wood tobacco</name>
    <name type="synonym">South American tobacco</name>
    <dbReference type="NCBI Taxonomy" id="4096"/>
    <lineage>
        <taxon>Eukaryota</taxon>
        <taxon>Viridiplantae</taxon>
        <taxon>Streptophyta</taxon>
        <taxon>Embryophyta</taxon>
        <taxon>Tracheophyta</taxon>
        <taxon>Spermatophyta</taxon>
        <taxon>Magnoliopsida</taxon>
        <taxon>eudicotyledons</taxon>
        <taxon>Gunneridae</taxon>
        <taxon>Pentapetalae</taxon>
        <taxon>asterids</taxon>
        <taxon>lamiids</taxon>
        <taxon>Solanales</taxon>
        <taxon>Solanaceae</taxon>
        <taxon>Nicotianoideae</taxon>
        <taxon>Nicotianeae</taxon>
        <taxon>Nicotiana</taxon>
    </lineage>
</organism>
<evidence type="ECO:0000313" key="2">
    <source>
        <dbReference type="Proteomes" id="UP000189701"/>
    </source>
</evidence>
<proteinExistence type="predicted"/>
<feature type="coiled-coil region" evidence="1">
    <location>
        <begin position="53"/>
        <end position="101"/>
    </location>
</feature>
<dbReference type="OrthoDB" id="1242492at2759"/>
<dbReference type="AlphaFoldDB" id="A0A1U7VB83"/>